<dbReference type="SMART" id="SM00093">
    <property type="entry name" value="SERPIN"/>
    <property type="match status" value="1"/>
</dbReference>
<feature type="signal peptide" evidence="5">
    <location>
        <begin position="1"/>
        <end position="23"/>
    </location>
</feature>
<dbReference type="EMBL" id="KN124392">
    <property type="protein sequence ID" value="KFO21353.1"/>
    <property type="molecule type" value="Genomic_DNA"/>
</dbReference>
<keyword evidence="2 5" id="KW-0732">Signal</keyword>
<keyword evidence="8" id="KW-1185">Reference proteome</keyword>
<gene>
    <name evidence="7" type="ORF">H920_17262</name>
</gene>
<dbReference type="FunFam" id="2.30.39.10:FF:000003">
    <property type="entry name" value="alpha-1-antitrypsin isoform X1"/>
    <property type="match status" value="1"/>
</dbReference>
<dbReference type="InterPro" id="IPR036186">
    <property type="entry name" value="Serpin_sf"/>
</dbReference>
<dbReference type="AlphaFoldDB" id="A0A091CTS0"/>
<accession>A0A091CTS0</accession>
<dbReference type="Pfam" id="PF00079">
    <property type="entry name" value="Serpin"/>
    <property type="match status" value="2"/>
</dbReference>
<dbReference type="InterPro" id="IPR042178">
    <property type="entry name" value="Serpin_sf_1"/>
</dbReference>
<dbReference type="Gene3D" id="2.30.39.10">
    <property type="entry name" value="Alpha-1-antitrypsin, domain 1"/>
    <property type="match status" value="1"/>
</dbReference>
<dbReference type="PANTHER" id="PTHR11461">
    <property type="entry name" value="SERINE PROTEASE INHIBITOR, SERPIN"/>
    <property type="match status" value="1"/>
</dbReference>
<evidence type="ECO:0000256" key="4">
    <source>
        <dbReference type="RuleBase" id="RU000411"/>
    </source>
</evidence>
<dbReference type="PANTHER" id="PTHR11461:SF377">
    <property type="entry name" value="SERPIN A13-RELATED"/>
    <property type="match status" value="1"/>
</dbReference>
<feature type="domain" description="Serpin" evidence="6">
    <location>
        <begin position="58"/>
        <end position="393"/>
    </location>
</feature>
<dbReference type="Gene3D" id="3.30.497.10">
    <property type="entry name" value="Antithrombin, subunit I, domain 2"/>
    <property type="match status" value="2"/>
</dbReference>
<dbReference type="Proteomes" id="UP000028990">
    <property type="component" value="Unassembled WGS sequence"/>
</dbReference>
<evidence type="ECO:0000259" key="6">
    <source>
        <dbReference type="SMART" id="SM00093"/>
    </source>
</evidence>
<reference evidence="7 8" key="1">
    <citation type="submission" date="2013-11" db="EMBL/GenBank/DDBJ databases">
        <title>The Damaraland mole rat (Fukomys damarensis) genome and evolution of African mole rats.</title>
        <authorList>
            <person name="Gladyshev V.N."/>
            <person name="Fang X."/>
        </authorList>
    </citation>
    <scope>NUCLEOTIDE SEQUENCE [LARGE SCALE GENOMIC DNA]</scope>
    <source>
        <tissue evidence="7">Liver</tissue>
    </source>
</reference>
<proteinExistence type="inferred from homology"/>
<evidence type="ECO:0000313" key="8">
    <source>
        <dbReference type="Proteomes" id="UP000028990"/>
    </source>
</evidence>
<feature type="chain" id="PRO_5001872677" evidence="5">
    <location>
        <begin position="24"/>
        <end position="409"/>
    </location>
</feature>
<dbReference type="SUPFAM" id="SSF56574">
    <property type="entry name" value="Serpins"/>
    <property type="match status" value="1"/>
</dbReference>
<evidence type="ECO:0000256" key="1">
    <source>
        <dbReference type="ARBA" id="ARBA00009500"/>
    </source>
</evidence>
<dbReference type="eggNOG" id="KOG2392">
    <property type="taxonomic scope" value="Eukaryota"/>
</dbReference>
<dbReference type="STRING" id="885580.ENSFDAP00000018783"/>
<dbReference type="InterPro" id="IPR000215">
    <property type="entry name" value="Serpin_fam"/>
</dbReference>
<dbReference type="GO" id="GO:0005615">
    <property type="term" value="C:extracellular space"/>
    <property type="evidence" value="ECO:0007669"/>
    <property type="project" value="InterPro"/>
</dbReference>
<evidence type="ECO:0000256" key="5">
    <source>
        <dbReference type="SAM" id="SignalP"/>
    </source>
</evidence>
<evidence type="ECO:0000313" key="7">
    <source>
        <dbReference type="EMBL" id="KFO21353.1"/>
    </source>
</evidence>
<name>A0A091CTS0_FUKDA</name>
<dbReference type="InterPro" id="IPR023796">
    <property type="entry name" value="Serpin_dom"/>
</dbReference>
<evidence type="ECO:0000256" key="3">
    <source>
        <dbReference type="ARBA" id="ARBA00023180"/>
    </source>
</evidence>
<organism evidence="7 8">
    <name type="scientific">Fukomys damarensis</name>
    <name type="common">Damaraland mole rat</name>
    <name type="synonym">Cryptomys damarensis</name>
    <dbReference type="NCBI Taxonomy" id="885580"/>
    <lineage>
        <taxon>Eukaryota</taxon>
        <taxon>Metazoa</taxon>
        <taxon>Chordata</taxon>
        <taxon>Craniata</taxon>
        <taxon>Vertebrata</taxon>
        <taxon>Euteleostomi</taxon>
        <taxon>Mammalia</taxon>
        <taxon>Eutheria</taxon>
        <taxon>Euarchontoglires</taxon>
        <taxon>Glires</taxon>
        <taxon>Rodentia</taxon>
        <taxon>Hystricomorpha</taxon>
        <taxon>Bathyergidae</taxon>
        <taxon>Fukomys</taxon>
    </lineage>
</organism>
<evidence type="ECO:0000256" key="2">
    <source>
        <dbReference type="ARBA" id="ARBA00022729"/>
    </source>
</evidence>
<dbReference type="GO" id="GO:0004867">
    <property type="term" value="F:serine-type endopeptidase inhibitor activity"/>
    <property type="evidence" value="ECO:0007669"/>
    <property type="project" value="InterPro"/>
</dbReference>
<dbReference type="OrthoDB" id="9802706at2759"/>
<sequence>MPPPRLWLLVTALLAAAHRTALAHGGDSGLLDPGPQDSPPWTALPCHKISVSNIDFAFTLYRQLARDSPRENILFSPASISTALASISLRASAASRVQLLEALGFNLTMVTEAEVQDGFRDLLLRLPVQGSGLLLSTGQRRFGILDPGATLDLKEAWKNMDEHIDKQTQGKFGTWGKDVKNETTEVLVNHVLLRAGWAQPFDPRGTSLRGFSEDEHRAVQVPMMKQQARVRVLRDPELQCGVLQMDHARNTTSFFVFPDPGTMGQLEEALQPETLIKWDSLLRTRDLAFYFPKFSISSSSRLELLLPLVAVGGSFPGQPALHVSKVTHQARMTVDEDGTEAAAATVVQLTPRPHLDSDLPAPPGPAELSRPFLVMTFHTETGSMLFLGKVVNPQGSAAPDQPGDSEPTK</sequence>
<keyword evidence="3" id="KW-0325">Glycoprotein</keyword>
<comment type="similarity">
    <text evidence="1 4">Belongs to the serpin family.</text>
</comment>
<protein>
    <submittedName>
        <fullName evidence="7">Putative serpin A13</fullName>
    </submittedName>
</protein>
<dbReference type="InterPro" id="IPR042185">
    <property type="entry name" value="Serpin_sf_2"/>
</dbReference>